<gene>
    <name evidence="1" type="ORF">H8D24_04800</name>
</gene>
<protein>
    <submittedName>
        <fullName evidence="1">Uncharacterized protein</fullName>
    </submittedName>
</protein>
<sequence length="226" mass="25585">MNLPPNFSKAPGAWEQQLQRRWNNPLFSKESQQVVQHQVVGARELDKSEQKQFLHQFKKVVEKVSKLPERADTELLLELLPELDKCYTDCMVLGAPLPKERQALSRLITLFEQTLMRHAGTDNTFLEQLKQEQSARKIHHHALQNPIIAAMMRDESPISNHELPATILSAEPSMVEDVLAFLDQKQIRSLLEHATEIILSAEKDGATLPASALEVQELLNRATSSA</sequence>
<comment type="caution">
    <text evidence="1">The sequence shown here is derived from an EMBL/GenBank/DDBJ whole genome shotgun (WGS) entry which is preliminary data.</text>
</comment>
<organism evidence="1 2">
    <name type="scientific">Candidatus Thiopontia autotrophica</name>
    <dbReference type="NCBI Taxonomy" id="2841688"/>
    <lineage>
        <taxon>Bacteria</taxon>
        <taxon>Pseudomonadati</taxon>
        <taxon>Pseudomonadota</taxon>
        <taxon>Gammaproteobacteria</taxon>
        <taxon>Candidatus Thiopontia</taxon>
    </lineage>
</organism>
<dbReference type="Proteomes" id="UP000654401">
    <property type="component" value="Unassembled WGS sequence"/>
</dbReference>
<accession>A0A8J6PAY3</accession>
<reference evidence="1 2" key="1">
    <citation type="submission" date="2020-08" db="EMBL/GenBank/DDBJ databases">
        <title>Bridging the membrane lipid divide: bacteria of the FCB group superphylum have the potential to synthesize archaeal ether lipids.</title>
        <authorList>
            <person name="Villanueva L."/>
            <person name="Von Meijenfeldt F.A.B."/>
            <person name="Westbye A.B."/>
            <person name="Yadav S."/>
            <person name="Hopmans E.C."/>
            <person name="Dutilh B.E."/>
            <person name="Sinninghe Damste J.S."/>
        </authorList>
    </citation>
    <scope>NUCLEOTIDE SEQUENCE [LARGE SCALE GENOMIC DNA]</scope>
    <source>
        <strain evidence="1">NIOZ-UU100</strain>
    </source>
</reference>
<name>A0A8J6PAY3_9GAMM</name>
<evidence type="ECO:0000313" key="2">
    <source>
        <dbReference type="Proteomes" id="UP000654401"/>
    </source>
</evidence>
<evidence type="ECO:0000313" key="1">
    <source>
        <dbReference type="EMBL" id="MBC8519711.1"/>
    </source>
</evidence>
<dbReference type="AlphaFoldDB" id="A0A8J6PAY3"/>
<proteinExistence type="predicted"/>
<dbReference type="EMBL" id="JACNFK010000026">
    <property type="protein sequence ID" value="MBC8519711.1"/>
    <property type="molecule type" value="Genomic_DNA"/>
</dbReference>